<feature type="compositionally biased region" description="Low complexity" evidence="1">
    <location>
        <begin position="60"/>
        <end position="71"/>
    </location>
</feature>
<organism evidence="3 4">
    <name type="scientific">Brassica napus</name>
    <name type="common">Rape</name>
    <dbReference type="NCBI Taxonomy" id="3708"/>
    <lineage>
        <taxon>Eukaryota</taxon>
        <taxon>Viridiplantae</taxon>
        <taxon>Streptophyta</taxon>
        <taxon>Embryophyta</taxon>
        <taxon>Tracheophyta</taxon>
        <taxon>Spermatophyta</taxon>
        <taxon>Magnoliopsida</taxon>
        <taxon>eudicotyledons</taxon>
        <taxon>Gunneridae</taxon>
        <taxon>Pentapetalae</taxon>
        <taxon>rosids</taxon>
        <taxon>malvids</taxon>
        <taxon>Brassicales</taxon>
        <taxon>Brassicaceae</taxon>
        <taxon>Brassiceae</taxon>
        <taxon>Brassica</taxon>
    </lineage>
</organism>
<name>A0ABQ8CF89_BRANA</name>
<feature type="transmembrane region" description="Helical" evidence="2">
    <location>
        <begin position="257"/>
        <end position="278"/>
    </location>
</feature>
<dbReference type="Proteomes" id="UP000824890">
    <property type="component" value="Unassembled WGS sequence"/>
</dbReference>
<feature type="region of interest" description="Disordered" evidence="1">
    <location>
        <begin position="27"/>
        <end position="71"/>
    </location>
</feature>
<feature type="non-terminal residue" evidence="3">
    <location>
        <position position="1"/>
    </location>
</feature>
<proteinExistence type="predicted"/>
<keyword evidence="2" id="KW-1133">Transmembrane helix</keyword>
<comment type="caution">
    <text evidence="3">The sequence shown here is derived from an EMBL/GenBank/DDBJ whole genome shotgun (WGS) entry which is preliminary data.</text>
</comment>
<keyword evidence="2" id="KW-0812">Transmembrane</keyword>
<evidence type="ECO:0000313" key="4">
    <source>
        <dbReference type="Proteomes" id="UP000824890"/>
    </source>
</evidence>
<evidence type="ECO:0000256" key="2">
    <source>
        <dbReference type="SAM" id="Phobius"/>
    </source>
</evidence>
<feature type="transmembrane region" description="Helical" evidence="2">
    <location>
        <begin position="225"/>
        <end position="245"/>
    </location>
</feature>
<dbReference type="EMBL" id="JAGKQM010000008">
    <property type="protein sequence ID" value="KAH0915739.1"/>
    <property type="molecule type" value="Genomic_DNA"/>
</dbReference>
<keyword evidence="2" id="KW-0472">Membrane</keyword>
<feature type="transmembrane region" description="Helical" evidence="2">
    <location>
        <begin position="112"/>
        <end position="134"/>
    </location>
</feature>
<feature type="transmembrane region" description="Helical" evidence="2">
    <location>
        <begin position="334"/>
        <end position="356"/>
    </location>
</feature>
<protein>
    <submittedName>
        <fullName evidence="3">Uncharacterized protein</fullName>
    </submittedName>
</protein>
<feature type="transmembrane region" description="Helical" evidence="2">
    <location>
        <begin position="146"/>
        <end position="164"/>
    </location>
</feature>
<reference evidence="3 4" key="1">
    <citation type="submission" date="2021-05" db="EMBL/GenBank/DDBJ databases">
        <title>Genome Assembly of Synthetic Allotetraploid Brassica napus Reveals Homoeologous Exchanges between Subgenomes.</title>
        <authorList>
            <person name="Davis J.T."/>
        </authorList>
    </citation>
    <scope>NUCLEOTIDE SEQUENCE [LARGE SCALE GENOMIC DNA]</scope>
    <source>
        <strain evidence="4">cv. Da-Ae</strain>
        <tissue evidence="3">Seedling</tissue>
    </source>
</reference>
<feature type="compositionally biased region" description="Pro residues" evidence="1">
    <location>
        <begin position="48"/>
        <end position="59"/>
    </location>
</feature>
<feature type="transmembrane region" description="Helical" evidence="2">
    <location>
        <begin position="200"/>
        <end position="219"/>
    </location>
</feature>
<feature type="transmembrane region" description="Helical" evidence="2">
    <location>
        <begin position="170"/>
        <end position="188"/>
    </location>
</feature>
<sequence length="396" mass="44192">SYGAAQPSHSPFGDFVLSVAIPPSVSSVANPPSISTPLSVSSVSTRAPTPPWRLHPASPPSRLRPASSRSRLRPLSHPLKFQLRPPLDLPPCMSPHVPLEAHSPPKPPDPLIPFNLVLLLLFDIALLVLHLQAFSQLFSKTPDLKSPLLNLVHVFSDGVISLVYVDDTSFVSKCLSLVGCNVFLYWCVDWILRCFSIINFIYPHLPFIMLVIVFVDSTMGCSIPISIFVSLPLPLIQLISLVWYLELSFDISLFLSLVRSFTAICSPFAAVCSSIFVLNGLMPHISTHHVNWIVYCLIRDNFNTEVLIKGFVAMLKIVDCALIIRLLDIISYLTVLYAPIFLSFYVVFASFCLFSMDDFDFLYVHFSIDGKNRYCLVIDVPMDPKSRLVKTRPGKS</sequence>
<evidence type="ECO:0000313" key="3">
    <source>
        <dbReference type="EMBL" id="KAH0915739.1"/>
    </source>
</evidence>
<gene>
    <name evidence="3" type="ORF">HID58_030185</name>
</gene>
<feature type="compositionally biased region" description="Low complexity" evidence="1">
    <location>
        <begin position="27"/>
        <end position="45"/>
    </location>
</feature>
<evidence type="ECO:0000256" key="1">
    <source>
        <dbReference type="SAM" id="MobiDB-lite"/>
    </source>
</evidence>
<accession>A0ABQ8CF89</accession>
<keyword evidence="4" id="KW-1185">Reference proteome</keyword>